<reference evidence="4 5" key="1">
    <citation type="journal article" date="2007" name="Proc. Natl. Acad. Sci. U.S.A.">
        <title>Characterization of a marine gammaproteobacterium capable of aerobic anoxygenic photosynthesis.</title>
        <authorList>
            <person name="Fuchs B.M."/>
            <person name="Spring S."/>
            <person name="Teeling H."/>
            <person name="Quast C."/>
            <person name="Wulf J."/>
            <person name="Schattenhofer M."/>
            <person name="Yan S."/>
            <person name="Ferriera S."/>
            <person name="Johnson J."/>
            <person name="Glockner F.O."/>
            <person name="Amann R."/>
        </authorList>
    </citation>
    <scope>NUCLEOTIDE SEQUENCE [LARGE SCALE GENOMIC DNA]</scope>
    <source>
        <strain evidence="4">KT71</strain>
    </source>
</reference>
<evidence type="ECO:0000313" key="4">
    <source>
        <dbReference type="EMBL" id="EAQ98069.1"/>
    </source>
</evidence>
<evidence type="ECO:0000256" key="2">
    <source>
        <dbReference type="SAM" id="MobiDB-lite"/>
    </source>
</evidence>
<evidence type="ECO:0000313" key="5">
    <source>
        <dbReference type="Proteomes" id="UP000019205"/>
    </source>
</evidence>
<feature type="region of interest" description="Disordered" evidence="2">
    <location>
        <begin position="291"/>
        <end position="335"/>
    </location>
</feature>
<dbReference type="HOGENOM" id="CLU_255702_0_0_6"/>
<reference evidence="4 5" key="2">
    <citation type="journal article" date="2009" name="PLoS ONE">
        <title>The photosynthetic apparatus and its regulation in the aerobic gammaproteobacterium Congregibacter litoralis gen. nov., sp. nov.</title>
        <authorList>
            <person name="Spring S."/>
            <person name="Lunsdorf H."/>
            <person name="Fuchs B.M."/>
            <person name="Tindall B.J."/>
        </authorList>
    </citation>
    <scope>NUCLEOTIDE SEQUENCE [LARGE SCALE GENOMIC DNA]</scope>
    <source>
        <strain evidence="4">KT71</strain>
    </source>
</reference>
<dbReference type="Proteomes" id="UP000019205">
    <property type="component" value="Chromosome"/>
</dbReference>
<name>A4A700_9GAMM</name>
<evidence type="ECO:0000256" key="1">
    <source>
        <dbReference type="SAM" id="Coils"/>
    </source>
</evidence>
<dbReference type="InterPro" id="IPR013783">
    <property type="entry name" value="Ig-like_fold"/>
</dbReference>
<comment type="caution">
    <text evidence="4">The sequence shown here is derived from an EMBL/GenBank/DDBJ whole genome shotgun (WGS) entry which is preliminary data.</text>
</comment>
<dbReference type="OrthoDB" id="5483604at2"/>
<feature type="compositionally biased region" description="Pro residues" evidence="2">
    <location>
        <begin position="323"/>
        <end position="333"/>
    </location>
</feature>
<sequence>MPAFIVRTAVLFIERTRDCLRAAVLWLLCLPAYGQIVTAPAPLPPASVPGLNAWATGLLALLLIVITGITLRRRPQLRGAFAGLFSLGLLVTGATQFSEVRAAVQLAFSNPEGEEVEIAVFPLIERGEVVSFEVATFANNANVRLRLESVTLPQYDQCFPSGLESPLGAPIEAMGSDPLCATGLELNPGEQCALNVHEVCAEVAEESQATLLIEPREIVLEAPGDSLDVTITNSSSSPVPAQDVSLDLGPEFSVAGNCPSELQPGESCTLQVTAESNELSANIVARGSNTFATEAPVNPPPPPPPAPPTTEDGQRILLGGAPAPEPPPAPGEPAPVLSDGLIPTEMSGGDDLFTGGSFEAYDGFMRFYLINYLEDENFVDLSTEGLSITHSPELNVITDCPAELAPFEDCELLVTASEPGNYSINFAALNAKPTSVPVEVTEWIPDANLTEDQLASIGAPSTCSPFNFSFGQGIVDFLPRPQLDVLNQQSQQTFTENGWTVRSCGSSYLFLQFVTGNSIPVRVLGLIEGDFEPTPSGVWSQLDSIDPARKTTLTDTIVYSVQTGYEADALLPEDVPSALADALNRSYSGTLRLKAGYHATAEITLGGLLADVVGAMHYPTSNIVMTTGRELPPEQLEGPTLEPRGGNWQQAPGEEEEEEEEPVNYIELAHADLWSDSAGIQGLTLLDTTVYYDSENTFGFWGVGSFESNPVSLFYRGPLKVSRNPRTYREAQIGFGARDITMDAYLRFIAAYEARYPRLAAGAVGAFDTVDDFFTTAISPMNALPLDVVAIRNDALASFVGSFKSGDPFPDFSVFNMVILGPDAESRDGVQGPHVELRGTAELFNQEMGSLEFVASESGASGKVTGNPALDLGAVAGISLGALSPTAELEFFGSPSGAGMVLEGEFAGGSLPGTNITLNFSANSVNFALPGDCAKPLAIAASASLPPGSRQSFSPGNVVFIPTASLPDPADFLACAEDIYFLVRDGVVYAFNGAVELLEFGNSLLPENEVTRLGIDGVKFAGGAIIDAPEDILNVGRDLPGVGTAIQTAIDLADAQARAEAAAQEAQRAAEEAAQAAQAAAEQAAAAVAQAVQLVSDFISNPSGALSNALNNVSNEFRSLIGGSSGPSTRTLSVLSGQGLPFDVLDVSVGHNPISNNRWVLDTDGTPWKEINSGNSRFYRGVRAGLPPGVVGRRIDADPNGGAYMVTNTGELYAIMDTASTWKKSNILATDVGVGGGNIWVTSTEPLYGSYRIYRAPYAGRGQVSFNWRPINGAAQRIDVGGNGRAWVINNSFEVWEYTAGGTFQFRSFLAADITVNANSRAFVASLDDKGYGGGQLYFRENGIWNPMNASGVAIGAGSTSSFFWANNAGDLYRGCCLF</sequence>
<proteinExistence type="predicted"/>
<dbReference type="RefSeq" id="WP_008292888.1">
    <property type="nucleotide sequence ID" value="NZ_CM002299.1"/>
</dbReference>
<keyword evidence="3" id="KW-1133">Transmembrane helix</keyword>
<feature type="transmembrane region" description="Helical" evidence="3">
    <location>
        <begin position="78"/>
        <end position="97"/>
    </location>
</feature>
<feature type="compositionally biased region" description="Pro residues" evidence="2">
    <location>
        <begin position="297"/>
        <end position="308"/>
    </location>
</feature>
<gene>
    <name evidence="4" type="ORF">KT71_02442</name>
</gene>
<keyword evidence="5" id="KW-1185">Reference proteome</keyword>
<accession>A4A700</accession>
<dbReference type="InterPro" id="IPR026442">
    <property type="entry name" value="IPTL_CTERM"/>
</dbReference>
<dbReference type="EMBL" id="AAOA02000002">
    <property type="protein sequence ID" value="EAQ98069.1"/>
    <property type="molecule type" value="Genomic_DNA"/>
</dbReference>
<keyword evidence="1" id="KW-0175">Coiled coil</keyword>
<evidence type="ECO:0000256" key="3">
    <source>
        <dbReference type="SAM" id="Phobius"/>
    </source>
</evidence>
<keyword evidence="3" id="KW-0812">Transmembrane</keyword>
<dbReference type="Gene3D" id="2.60.40.10">
    <property type="entry name" value="Immunoglobulins"/>
    <property type="match status" value="1"/>
</dbReference>
<dbReference type="eggNOG" id="COG1361">
    <property type="taxonomic scope" value="Bacteria"/>
</dbReference>
<dbReference type="NCBIfam" id="NF033207">
    <property type="entry name" value="midcut_by_XrtH"/>
    <property type="match status" value="1"/>
</dbReference>
<feature type="coiled-coil region" evidence="1">
    <location>
        <begin position="1052"/>
        <end position="1087"/>
    </location>
</feature>
<protein>
    <submittedName>
        <fullName evidence="4">IPTL-CTERM protein sorting domain protein</fullName>
    </submittedName>
</protein>
<feature type="transmembrane region" description="Helical" evidence="3">
    <location>
        <begin position="50"/>
        <end position="71"/>
    </location>
</feature>
<feature type="region of interest" description="Disordered" evidence="2">
    <location>
        <begin position="631"/>
        <end position="659"/>
    </location>
</feature>
<organism evidence="4 5">
    <name type="scientific">Congregibacter litoralis KT71</name>
    <dbReference type="NCBI Taxonomy" id="314285"/>
    <lineage>
        <taxon>Bacteria</taxon>
        <taxon>Pseudomonadati</taxon>
        <taxon>Pseudomonadota</taxon>
        <taxon>Gammaproteobacteria</taxon>
        <taxon>Cellvibrionales</taxon>
        <taxon>Halieaceae</taxon>
        <taxon>Congregibacter</taxon>
    </lineage>
</organism>
<dbReference type="NCBIfam" id="TIGR04174">
    <property type="entry name" value="IPTL_CTERM"/>
    <property type="match status" value="1"/>
</dbReference>
<dbReference type="STRING" id="314285.KT71_02442"/>
<keyword evidence="3" id="KW-0472">Membrane</keyword>